<comment type="caution">
    <text evidence="7">The sequence shown here is derived from an EMBL/GenBank/DDBJ whole genome shotgun (WGS) entry which is preliminary data.</text>
</comment>
<evidence type="ECO:0000259" key="6">
    <source>
        <dbReference type="PROSITE" id="PS50089"/>
    </source>
</evidence>
<dbReference type="PROSITE" id="PS50297">
    <property type="entry name" value="ANK_REP_REGION"/>
    <property type="match status" value="2"/>
</dbReference>
<evidence type="ECO:0000313" key="8">
    <source>
        <dbReference type="Proteomes" id="UP001633002"/>
    </source>
</evidence>
<keyword evidence="4" id="KW-0862">Zinc</keyword>
<evidence type="ECO:0000256" key="5">
    <source>
        <dbReference type="SAM" id="MobiDB-lite"/>
    </source>
</evidence>
<evidence type="ECO:0000256" key="1">
    <source>
        <dbReference type="ARBA" id="ARBA00022737"/>
    </source>
</evidence>
<evidence type="ECO:0000313" key="7">
    <source>
        <dbReference type="EMBL" id="KAL3684317.1"/>
    </source>
</evidence>
<dbReference type="GO" id="GO:0008270">
    <property type="term" value="F:zinc ion binding"/>
    <property type="evidence" value="ECO:0007669"/>
    <property type="project" value="UniProtKB-KW"/>
</dbReference>
<feature type="compositionally biased region" description="Low complexity" evidence="5">
    <location>
        <begin position="474"/>
        <end position="495"/>
    </location>
</feature>
<feature type="compositionally biased region" description="Pro residues" evidence="5">
    <location>
        <begin position="515"/>
        <end position="524"/>
    </location>
</feature>
<dbReference type="InterPro" id="IPR013083">
    <property type="entry name" value="Znf_RING/FYVE/PHD"/>
</dbReference>
<name>A0ABD3GYI4_9MARC</name>
<dbReference type="InterPro" id="IPR002110">
    <property type="entry name" value="Ankyrin_rpt"/>
</dbReference>
<evidence type="ECO:0000256" key="3">
    <source>
        <dbReference type="PROSITE-ProRule" id="PRU00023"/>
    </source>
</evidence>
<dbReference type="Gene3D" id="3.30.40.10">
    <property type="entry name" value="Zinc/RING finger domain, C3HC4 (zinc finger)"/>
    <property type="match status" value="1"/>
</dbReference>
<dbReference type="Proteomes" id="UP001633002">
    <property type="component" value="Unassembled WGS sequence"/>
</dbReference>
<keyword evidence="4" id="KW-0479">Metal-binding</keyword>
<feature type="compositionally biased region" description="Pro residues" evidence="5">
    <location>
        <begin position="319"/>
        <end position="351"/>
    </location>
</feature>
<dbReference type="SUPFAM" id="SSF48403">
    <property type="entry name" value="Ankyrin repeat"/>
    <property type="match status" value="1"/>
</dbReference>
<feature type="region of interest" description="Disordered" evidence="5">
    <location>
        <begin position="311"/>
        <end position="524"/>
    </location>
</feature>
<gene>
    <name evidence="7" type="ORF">R1sor_002339</name>
</gene>
<keyword evidence="4" id="KW-0863">Zinc-finger</keyword>
<dbReference type="PANTHER" id="PTHR24171:SF9">
    <property type="entry name" value="ANKYRIN REPEAT DOMAIN-CONTAINING PROTEIN 39"/>
    <property type="match status" value="1"/>
</dbReference>
<reference evidence="7 8" key="1">
    <citation type="submission" date="2024-09" db="EMBL/GenBank/DDBJ databases">
        <title>Chromosome-scale assembly of Riccia sorocarpa.</title>
        <authorList>
            <person name="Paukszto L."/>
        </authorList>
    </citation>
    <scope>NUCLEOTIDE SEQUENCE [LARGE SCALE GENOMIC DNA]</scope>
    <source>
        <strain evidence="7">LP-2024</strain>
        <tissue evidence="7">Aerial parts of the thallus</tissue>
    </source>
</reference>
<protein>
    <recommendedName>
        <fullName evidence="6">RING-type domain-containing protein</fullName>
    </recommendedName>
</protein>
<keyword evidence="8" id="KW-1185">Reference proteome</keyword>
<dbReference type="SMART" id="SM00184">
    <property type="entry name" value="RING"/>
    <property type="match status" value="1"/>
</dbReference>
<feature type="compositionally biased region" description="Polar residues" evidence="5">
    <location>
        <begin position="502"/>
        <end position="512"/>
    </location>
</feature>
<dbReference type="PROSITE" id="PS50089">
    <property type="entry name" value="ZF_RING_2"/>
    <property type="match status" value="1"/>
</dbReference>
<dbReference type="Gene3D" id="1.25.40.20">
    <property type="entry name" value="Ankyrin repeat-containing domain"/>
    <property type="match status" value="1"/>
</dbReference>
<dbReference type="InterPro" id="IPR001841">
    <property type="entry name" value="Znf_RING"/>
</dbReference>
<dbReference type="Pfam" id="PF13920">
    <property type="entry name" value="zf-C3HC4_3"/>
    <property type="match status" value="1"/>
</dbReference>
<dbReference type="InterPro" id="IPR036770">
    <property type="entry name" value="Ankyrin_rpt-contain_sf"/>
</dbReference>
<feature type="compositionally biased region" description="Polar residues" evidence="5">
    <location>
        <begin position="382"/>
        <end position="391"/>
    </location>
</feature>
<keyword evidence="2 3" id="KW-0040">ANK repeat</keyword>
<dbReference type="Pfam" id="PF12796">
    <property type="entry name" value="Ank_2"/>
    <property type="match status" value="1"/>
</dbReference>
<dbReference type="CDD" id="cd23129">
    <property type="entry name" value="RING-HC_XBAT35-like"/>
    <property type="match status" value="1"/>
</dbReference>
<proteinExistence type="predicted"/>
<feature type="compositionally biased region" description="Low complexity" evidence="5">
    <location>
        <begin position="415"/>
        <end position="436"/>
    </location>
</feature>
<feature type="repeat" description="ANK" evidence="3">
    <location>
        <begin position="75"/>
        <end position="107"/>
    </location>
</feature>
<keyword evidence="1" id="KW-0677">Repeat</keyword>
<dbReference type="PANTHER" id="PTHR24171">
    <property type="entry name" value="ANKYRIN REPEAT DOMAIN-CONTAINING PROTEIN 39-RELATED"/>
    <property type="match status" value="1"/>
</dbReference>
<sequence>MGNGPSREEQLYQAVTQSNHQAVKTLRRDGASLEWVDKEGRTPLILACTRGDLYDMVITLLNEGARLDAYRPGNHGGFPLHHAAKRGLDKTVLLLLSRGADPLAINDDGLTPLDMARQRNHVSVVRIIEERICLFSGMMRELSGLGFLESLAPQLFTKKVWVVVLPTESDPRRPSRNELVIYQSPKVRLWNGGVNSQLPSACKVAIPRTVISLAKAEIEEPKFSLADPQLVITATDKNAKVKFKFLSENEGDKAQLDRLYKACARGIRLTAGASTAQPGVPSQVALQGLQALIRPTGAQPSTADNQLALQAPPATGATPVPPVRVPPPPPPPPAGPGTPFVPGPPPPPPHWPQSQAGKGNPSTSAPPPPPPNGKGKPGKNARPSSPNQDSPMSEEMALALAIDASIRTASAEGVPMSPSAKPSSSWDSGRSSYGPSDGRKGSGSGAEYNGWGDGAEQSSSYGGWVPGSSAGAGPSRIRNSSDASSSASDSRPGSSKEANLRVSPNQSSTDVTVPSAPPLAPSAPPLPLLEGPISYPSVDTTPVDLDYSNSLALVEVPPEPKKPEEKATASQCVVCWDAPAEGVCIPCGHLAGCMSCLTEIKSKDWGCPVCRAGIQQVMKVYAV</sequence>
<organism evidence="7 8">
    <name type="scientific">Riccia sorocarpa</name>
    <dbReference type="NCBI Taxonomy" id="122646"/>
    <lineage>
        <taxon>Eukaryota</taxon>
        <taxon>Viridiplantae</taxon>
        <taxon>Streptophyta</taxon>
        <taxon>Embryophyta</taxon>
        <taxon>Marchantiophyta</taxon>
        <taxon>Marchantiopsida</taxon>
        <taxon>Marchantiidae</taxon>
        <taxon>Marchantiales</taxon>
        <taxon>Ricciaceae</taxon>
        <taxon>Riccia</taxon>
    </lineage>
</organism>
<feature type="domain" description="RING-type" evidence="6">
    <location>
        <begin position="572"/>
        <end position="611"/>
    </location>
</feature>
<accession>A0ABD3GYI4</accession>
<dbReference type="EMBL" id="JBJQOH010000006">
    <property type="protein sequence ID" value="KAL3684317.1"/>
    <property type="molecule type" value="Genomic_DNA"/>
</dbReference>
<dbReference type="SUPFAM" id="SSF57850">
    <property type="entry name" value="RING/U-box"/>
    <property type="match status" value="1"/>
</dbReference>
<dbReference type="PROSITE" id="PS50088">
    <property type="entry name" value="ANK_REPEAT"/>
    <property type="match status" value="2"/>
</dbReference>
<feature type="compositionally biased region" description="Polar residues" evidence="5">
    <location>
        <begin position="352"/>
        <end position="363"/>
    </location>
</feature>
<evidence type="ECO:0000256" key="2">
    <source>
        <dbReference type="ARBA" id="ARBA00023043"/>
    </source>
</evidence>
<evidence type="ECO:0000256" key="4">
    <source>
        <dbReference type="PROSITE-ProRule" id="PRU00175"/>
    </source>
</evidence>
<dbReference type="AlphaFoldDB" id="A0ABD3GYI4"/>
<feature type="repeat" description="ANK" evidence="3">
    <location>
        <begin position="39"/>
        <end position="72"/>
    </location>
</feature>
<dbReference type="SMART" id="SM00248">
    <property type="entry name" value="ANK"/>
    <property type="match status" value="4"/>
</dbReference>